<gene>
    <name evidence="1" type="ORF">ACIPEN_03890</name>
</gene>
<reference evidence="1 2" key="1">
    <citation type="submission" date="2024-10" db="EMBL/GenBank/DDBJ databases">
        <title>The Natural Products Discovery Center: Release of the First 8490 Sequenced Strains for Exploring Actinobacteria Biosynthetic Diversity.</title>
        <authorList>
            <person name="Kalkreuter E."/>
            <person name="Kautsar S.A."/>
            <person name="Yang D."/>
            <person name="Bader C.D."/>
            <person name="Teijaro C.N."/>
            <person name="Fluegel L."/>
            <person name="Davis C.M."/>
            <person name="Simpson J.R."/>
            <person name="Lauterbach L."/>
            <person name="Steele A.D."/>
            <person name="Gui C."/>
            <person name="Meng S."/>
            <person name="Li G."/>
            <person name="Viehrig K."/>
            <person name="Ye F."/>
            <person name="Su P."/>
            <person name="Kiefer A.F."/>
            <person name="Nichols A."/>
            <person name="Cepeda A.J."/>
            <person name="Yan W."/>
            <person name="Fan B."/>
            <person name="Jiang Y."/>
            <person name="Adhikari A."/>
            <person name="Zheng C.-J."/>
            <person name="Schuster L."/>
            <person name="Cowan T.M."/>
            <person name="Smanski M.J."/>
            <person name="Chevrette M.G."/>
            <person name="De Carvalho L.P.S."/>
            <person name="Shen B."/>
        </authorList>
    </citation>
    <scope>NUCLEOTIDE SEQUENCE [LARGE SCALE GENOMIC DNA]</scope>
    <source>
        <strain evidence="1 2">NPDC087045</strain>
    </source>
</reference>
<sequence>MEATIGLGMMNDGRIKRWTKAGQCEKYREPGRKPAAAPQIARKFALPGNKRAFYRTNIFQVRLIIGTPWFHGIKLAGANLLHFGQG</sequence>
<name>A0ABW8EU25_9BURK</name>
<protein>
    <submittedName>
        <fullName evidence="1">Uncharacterized protein</fullName>
    </submittedName>
</protein>
<comment type="caution">
    <text evidence="1">The sequence shown here is derived from an EMBL/GenBank/DDBJ whole genome shotgun (WGS) entry which is preliminary data.</text>
</comment>
<evidence type="ECO:0000313" key="2">
    <source>
        <dbReference type="Proteomes" id="UP001617427"/>
    </source>
</evidence>
<dbReference type="EMBL" id="JBIUZV010000002">
    <property type="protein sequence ID" value="MFJ3044956.1"/>
    <property type="molecule type" value="Genomic_DNA"/>
</dbReference>
<keyword evidence="2" id="KW-1185">Reference proteome</keyword>
<dbReference type="Proteomes" id="UP001617427">
    <property type="component" value="Unassembled WGS sequence"/>
</dbReference>
<dbReference type="RefSeq" id="WP_402698437.1">
    <property type="nucleotide sequence ID" value="NZ_JBIUZV010000002.1"/>
</dbReference>
<proteinExistence type="predicted"/>
<accession>A0ABW8EU25</accession>
<evidence type="ECO:0000313" key="1">
    <source>
        <dbReference type="EMBL" id="MFJ3044956.1"/>
    </source>
</evidence>
<organism evidence="1 2">
    <name type="scientific">Herbaspirillum chlorophenolicum</name>
    <dbReference type="NCBI Taxonomy" id="211589"/>
    <lineage>
        <taxon>Bacteria</taxon>
        <taxon>Pseudomonadati</taxon>
        <taxon>Pseudomonadota</taxon>
        <taxon>Betaproteobacteria</taxon>
        <taxon>Burkholderiales</taxon>
        <taxon>Oxalobacteraceae</taxon>
        <taxon>Herbaspirillum</taxon>
    </lineage>
</organism>